<feature type="region of interest" description="Disordered" evidence="1">
    <location>
        <begin position="355"/>
        <end position="395"/>
    </location>
</feature>
<feature type="compositionally biased region" description="Polar residues" evidence="1">
    <location>
        <begin position="361"/>
        <end position="389"/>
    </location>
</feature>
<reference evidence="2" key="1">
    <citation type="journal article" date="2023" name="Science">
        <title>Elucidation of the pathway for biosynthesis of saponin adjuvants from the soapbark tree.</title>
        <authorList>
            <person name="Reed J."/>
            <person name="Orme A."/>
            <person name="El-Demerdash A."/>
            <person name="Owen C."/>
            <person name="Martin L.B.B."/>
            <person name="Misra R.C."/>
            <person name="Kikuchi S."/>
            <person name="Rejzek M."/>
            <person name="Martin A.C."/>
            <person name="Harkess A."/>
            <person name="Leebens-Mack J."/>
            <person name="Louveau T."/>
            <person name="Stephenson M.J."/>
            <person name="Osbourn A."/>
        </authorList>
    </citation>
    <scope>NUCLEOTIDE SEQUENCE</scope>
    <source>
        <strain evidence="2">S10</strain>
    </source>
</reference>
<dbReference type="Pfam" id="PF13671">
    <property type="entry name" value="AAA_33"/>
    <property type="match status" value="1"/>
</dbReference>
<organism evidence="2 3">
    <name type="scientific">Quillaja saponaria</name>
    <name type="common">Soap bark tree</name>
    <dbReference type="NCBI Taxonomy" id="32244"/>
    <lineage>
        <taxon>Eukaryota</taxon>
        <taxon>Viridiplantae</taxon>
        <taxon>Streptophyta</taxon>
        <taxon>Embryophyta</taxon>
        <taxon>Tracheophyta</taxon>
        <taxon>Spermatophyta</taxon>
        <taxon>Magnoliopsida</taxon>
        <taxon>eudicotyledons</taxon>
        <taxon>Gunneridae</taxon>
        <taxon>Pentapetalae</taxon>
        <taxon>rosids</taxon>
        <taxon>fabids</taxon>
        <taxon>Fabales</taxon>
        <taxon>Quillajaceae</taxon>
        <taxon>Quillaja</taxon>
    </lineage>
</organism>
<dbReference type="Proteomes" id="UP001163823">
    <property type="component" value="Chromosome 5"/>
</dbReference>
<name>A0AAD7M3P4_QUISA</name>
<dbReference type="InterPro" id="IPR043136">
    <property type="entry name" value="B30.2/SPRY_sf"/>
</dbReference>
<dbReference type="AlphaFoldDB" id="A0AAD7M3P4"/>
<proteinExistence type="predicted"/>
<comment type="caution">
    <text evidence="2">The sequence shown here is derived from an EMBL/GenBank/DDBJ whole genome shotgun (WGS) entry which is preliminary data.</text>
</comment>
<dbReference type="KEGG" id="qsa:O6P43_012563"/>
<dbReference type="Gene3D" id="3.40.50.300">
    <property type="entry name" value="P-loop containing nucleotide triphosphate hydrolases"/>
    <property type="match status" value="1"/>
</dbReference>
<dbReference type="GO" id="GO:0005634">
    <property type="term" value="C:nucleus"/>
    <property type="evidence" value="ECO:0007669"/>
    <property type="project" value="TreeGrafter"/>
</dbReference>
<protein>
    <submittedName>
        <fullName evidence="2">Heterogeneous nuclear ribonucleoprotein U-like protein 1</fullName>
    </submittedName>
</protein>
<evidence type="ECO:0000313" key="2">
    <source>
        <dbReference type="EMBL" id="KAJ7968461.1"/>
    </source>
</evidence>
<dbReference type="GO" id="GO:1990904">
    <property type="term" value="C:ribonucleoprotein complex"/>
    <property type="evidence" value="ECO:0007669"/>
    <property type="project" value="UniProtKB-KW"/>
</dbReference>
<dbReference type="PANTHER" id="PTHR12381:SF56">
    <property type="entry name" value="B30.2_SPRY DOMAIN-CONTAINING PROTEIN-RELATED"/>
    <property type="match status" value="1"/>
</dbReference>
<evidence type="ECO:0000256" key="1">
    <source>
        <dbReference type="SAM" id="MobiDB-lite"/>
    </source>
</evidence>
<dbReference type="PANTHER" id="PTHR12381">
    <property type="entry name" value="HETEROGENEOUS NUCLEAR RIBONUCLEOPROTEIN U FAMILY MEMBER"/>
    <property type="match status" value="1"/>
</dbReference>
<evidence type="ECO:0000313" key="3">
    <source>
        <dbReference type="Proteomes" id="UP001163823"/>
    </source>
</evidence>
<keyword evidence="3" id="KW-1185">Reference proteome</keyword>
<accession>A0AAD7M3P4</accession>
<keyword evidence="2" id="KW-0687">Ribonucleoprotein</keyword>
<gene>
    <name evidence="2" type="ORF">O6P43_012563</name>
</gene>
<dbReference type="EMBL" id="JARAOO010000005">
    <property type="protein sequence ID" value="KAJ7968461.1"/>
    <property type="molecule type" value="Genomic_DNA"/>
</dbReference>
<dbReference type="SUPFAM" id="SSF49899">
    <property type="entry name" value="Concanavalin A-like lectins/glucanases"/>
    <property type="match status" value="1"/>
</dbReference>
<sequence>MASMKRELPKEDDREAKKGKLDVDDDVYVSSSKPRRVVLNPADCNLDFKIEGRGLLGSALHEKGFAYCWSGARANGALGSPIIALDMEALGKLSNAGKFLDYGERFGIGDTIVCAVDLESKPLASIGFSKNGKWLGTAIQFDATPLGLEVGSPAKDREWESVIFPHILLKNVVVQLQFSIEDGLIVEEGFKPWTAALEDGNTIRGPTFSNASDCEVIMMVGLPASGKSTWAEQWVKEHPGKRYVLLGTNLVLDQMKVPGLLRKNNYGERLLLTIGRLLLSYFRSLEELKWRSEKRSREMGKELPDDAVNQMLANFVLPMSKVMPGSDEYFDEVMFVELNRVESQRHLDQMKHALASAPKPNHSSSYSRESSIPVISQPSFAKSKNTSSSDGGGHWRDSYSPLPSCSYSFPSNVNATSQAAGSHGRVRSFPNIHLGNQNLPVPRGATYPDYPGYGSIPLVGIDYRDTEVGRPYGCPPVESKNNAISCSVPDPYKSSMSEQNTRMIPNFITHGGQYREPVPRGITDCREPEIGGPYCYPTVESNNASSPSFIPDCYRGSMNEPSSVVNTGLMSCSYNTHGRQYIGGPAISGFWSNPVIPWLAPNIWFTITPWDSASKTSLWKIAR</sequence>
<dbReference type="GO" id="GO:0003723">
    <property type="term" value="F:RNA binding"/>
    <property type="evidence" value="ECO:0007669"/>
    <property type="project" value="TreeGrafter"/>
</dbReference>
<dbReference type="SUPFAM" id="SSF52540">
    <property type="entry name" value="P-loop containing nucleoside triphosphate hydrolases"/>
    <property type="match status" value="1"/>
</dbReference>
<dbReference type="InterPro" id="IPR013320">
    <property type="entry name" value="ConA-like_dom_sf"/>
</dbReference>
<dbReference type="GO" id="GO:0000380">
    <property type="term" value="P:alternative mRNA splicing, via spliceosome"/>
    <property type="evidence" value="ECO:0007669"/>
    <property type="project" value="TreeGrafter"/>
</dbReference>
<dbReference type="InterPro" id="IPR027417">
    <property type="entry name" value="P-loop_NTPase"/>
</dbReference>
<dbReference type="Gene3D" id="2.60.120.920">
    <property type="match status" value="1"/>
</dbReference>